<proteinExistence type="predicted"/>
<sequence>PEEEESYPSFRRDSRRRCFGSCGRPGWGGWNRSALVLQRSRGLLSSSSPLIANESSSLVASPRLHSHQLLADFSSATAGRRSCSSAAQPSPAAATRFPPSASLSKPRKRV</sequence>
<reference evidence="2" key="1">
    <citation type="submission" date="2015-07" db="EMBL/GenBank/DDBJ databases">
        <title>Transcriptome Assembly of Anthurium amnicola.</title>
        <authorList>
            <person name="Suzuki J."/>
        </authorList>
    </citation>
    <scope>NUCLEOTIDE SEQUENCE</scope>
</reference>
<feature type="compositionally biased region" description="Low complexity" evidence="1">
    <location>
        <begin position="82"/>
        <end position="94"/>
    </location>
</feature>
<feature type="non-terminal residue" evidence="2">
    <location>
        <position position="110"/>
    </location>
</feature>
<name>A0A1D1YUL3_9ARAE</name>
<accession>A0A1D1YUL3</accession>
<evidence type="ECO:0000256" key="1">
    <source>
        <dbReference type="SAM" id="MobiDB-lite"/>
    </source>
</evidence>
<feature type="non-terminal residue" evidence="2">
    <location>
        <position position="1"/>
    </location>
</feature>
<gene>
    <name evidence="2" type="primary">nosZ_1</name>
    <name evidence="2" type="ORF">g.112325</name>
</gene>
<dbReference type="AlphaFoldDB" id="A0A1D1YUL3"/>
<feature type="region of interest" description="Disordered" evidence="1">
    <location>
        <begin position="81"/>
        <end position="110"/>
    </location>
</feature>
<evidence type="ECO:0000313" key="2">
    <source>
        <dbReference type="EMBL" id="JAT58358.1"/>
    </source>
</evidence>
<dbReference type="EMBL" id="GDJX01009578">
    <property type="protein sequence ID" value="JAT58358.1"/>
    <property type="molecule type" value="Transcribed_RNA"/>
</dbReference>
<organism evidence="2">
    <name type="scientific">Anthurium amnicola</name>
    <dbReference type="NCBI Taxonomy" id="1678845"/>
    <lineage>
        <taxon>Eukaryota</taxon>
        <taxon>Viridiplantae</taxon>
        <taxon>Streptophyta</taxon>
        <taxon>Embryophyta</taxon>
        <taxon>Tracheophyta</taxon>
        <taxon>Spermatophyta</taxon>
        <taxon>Magnoliopsida</taxon>
        <taxon>Liliopsida</taxon>
        <taxon>Araceae</taxon>
        <taxon>Pothoideae</taxon>
        <taxon>Potheae</taxon>
        <taxon>Anthurium</taxon>
    </lineage>
</organism>
<protein>
    <submittedName>
        <fullName evidence="2">Nitrous-oxide reductase</fullName>
    </submittedName>
</protein>